<name>A0A4Y4CZB9_ZOORA</name>
<evidence type="ECO:0000313" key="1">
    <source>
        <dbReference type="EMBL" id="GEC97059.1"/>
    </source>
</evidence>
<organism evidence="1 2">
    <name type="scientific">Zoogloea ramigera</name>
    <dbReference type="NCBI Taxonomy" id="350"/>
    <lineage>
        <taxon>Bacteria</taxon>
        <taxon>Pseudomonadati</taxon>
        <taxon>Pseudomonadota</taxon>
        <taxon>Betaproteobacteria</taxon>
        <taxon>Rhodocyclales</taxon>
        <taxon>Zoogloeaceae</taxon>
        <taxon>Zoogloea</taxon>
    </lineage>
</organism>
<dbReference type="RefSeq" id="WP_141354006.1">
    <property type="nucleotide sequence ID" value="NZ_BJNV01000063.1"/>
</dbReference>
<protein>
    <submittedName>
        <fullName evidence="1">Uncharacterized protein</fullName>
    </submittedName>
</protein>
<accession>A0A4Y4CZB9</accession>
<gene>
    <name evidence="1" type="ORF">ZRA01_31320</name>
</gene>
<evidence type="ECO:0000313" key="2">
    <source>
        <dbReference type="Proteomes" id="UP000318422"/>
    </source>
</evidence>
<sequence>MDKYEKFKIEQDSLLKALAENGPSESLMHRMQALYKDACVVIALGPNIALERGPEDAGREYADEQDFAAYVETYVLAVQSGELARLFEMQPWGAVAYEYETVDVDGKVCPGVRVSWANKIAFLAGGKDGAFEARLEAMAKALATLMSAKWYRWQVRLV</sequence>
<proteinExistence type="predicted"/>
<dbReference type="EMBL" id="BJNV01000063">
    <property type="protein sequence ID" value="GEC97059.1"/>
    <property type="molecule type" value="Genomic_DNA"/>
</dbReference>
<dbReference type="Proteomes" id="UP000318422">
    <property type="component" value="Unassembled WGS sequence"/>
</dbReference>
<reference evidence="1 2" key="1">
    <citation type="submission" date="2019-06" db="EMBL/GenBank/DDBJ databases">
        <title>Whole genome shotgun sequence of Zoogloea ramigera NBRC 15342.</title>
        <authorList>
            <person name="Hosoyama A."/>
            <person name="Uohara A."/>
            <person name="Ohji S."/>
            <person name="Ichikawa N."/>
        </authorList>
    </citation>
    <scope>NUCLEOTIDE SEQUENCE [LARGE SCALE GENOMIC DNA]</scope>
    <source>
        <strain evidence="1 2">NBRC 15342</strain>
    </source>
</reference>
<comment type="caution">
    <text evidence="1">The sequence shown here is derived from an EMBL/GenBank/DDBJ whole genome shotgun (WGS) entry which is preliminary data.</text>
</comment>
<dbReference type="OrthoDB" id="9180147at2"/>
<dbReference type="AlphaFoldDB" id="A0A4Y4CZB9"/>
<keyword evidence="2" id="KW-1185">Reference proteome</keyword>